<dbReference type="EMBL" id="MU003791">
    <property type="protein sequence ID" value="KAF2721300.1"/>
    <property type="molecule type" value="Genomic_DNA"/>
</dbReference>
<comment type="caution">
    <text evidence="2">The sequence shown here is derived from an EMBL/GenBank/DDBJ whole genome shotgun (WGS) entry which is preliminary data.</text>
</comment>
<proteinExistence type="predicted"/>
<accession>A0A9P4Q890</accession>
<protein>
    <submittedName>
        <fullName evidence="2">Uncharacterized protein</fullName>
    </submittedName>
</protein>
<evidence type="ECO:0000256" key="1">
    <source>
        <dbReference type="SAM" id="MobiDB-lite"/>
    </source>
</evidence>
<dbReference type="Proteomes" id="UP000799441">
    <property type="component" value="Unassembled WGS sequence"/>
</dbReference>
<gene>
    <name evidence="2" type="ORF">K431DRAFT_72540</name>
</gene>
<evidence type="ECO:0000313" key="2">
    <source>
        <dbReference type="EMBL" id="KAF2721300.1"/>
    </source>
</evidence>
<feature type="region of interest" description="Disordered" evidence="1">
    <location>
        <begin position="107"/>
        <end position="134"/>
    </location>
</feature>
<organism evidence="2 3">
    <name type="scientific">Polychaeton citri CBS 116435</name>
    <dbReference type="NCBI Taxonomy" id="1314669"/>
    <lineage>
        <taxon>Eukaryota</taxon>
        <taxon>Fungi</taxon>
        <taxon>Dikarya</taxon>
        <taxon>Ascomycota</taxon>
        <taxon>Pezizomycotina</taxon>
        <taxon>Dothideomycetes</taxon>
        <taxon>Dothideomycetidae</taxon>
        <taxon>Capnodiales</taxon>
        <taxon>Capnodiaceae</taxon>
        <taxon>Polychaeton</taxon>
    </lineage>
</organism>
<sequence length="161" mass="18417">MANNLSPRALETWHATWRWWKSDCLPGKLTRSLCLHSTLLGCGFALWQGTNFPLLPLRREGMTGDDSGPPRPRHGTVRHGTVLGGTRRYLGERDVCIKMHDTRYTIHDTTQGHSAKPPRQTKKQRKKKNTPQRSLDLGARVEWLVVTSARRGFYHLPPRCL</sequence>
<keyword evidence="3" id="KW-1185">Reference proteome</keyword>
<reference evidence="2" key="1">
    <citation type="journal article" date="2020" name="Stud. Mycol.">
        <title>101 Dothideomycetes genomes: a test case for predicting lifestyles and emergence of pathogens.</title>
        <authorList>
            <person name="Haridas S."/>
            <person name="Albert R."/>
            <person name="Binder M."/>
            <person name="Bloem J."/>
            <person name="Labutti K."/>
            <person name="Salamov A."/>
            <person name="Andreopoulos B."/>
            <person name="Baker S."/>
            <person name="Barry K."/>
            <person name="Bills G."/>
            <person name="Bluhm B."/>
            <person name="Cannon C."/>
            <person name="Castanera R."/>
            <person name="Culley D."/>
            <person name="Daum C."/>
            <person name="Ezra D."/>
            <person name="Gonzalez J."/>
            <person name="Henrissat B."/>
            <person name="Kuo A."/>
            <person name="Liang C."/>
            <person name="Lipzen A."/>
            <person name="Lutzoni F."/>
            <person name="Magnuson J."/>
            <person name="Mondo S."/>
            <person name="Nolan M."/>
            <person name="Ohm R."/>
            <person name="Pangilinan J."/>
            <person name="Park H.-J."/>
            <person name="Ramirez L."/>
            <person name="Alfaro M."/>
            <person name="Sun H."/>
            <person name="Tritt A."/>
            <person name="Yoshinaga Y."/>
            <person name="Zwiers L.-H."/>
            <person name="Turgeon B."/>
            <person name="Goodwin S."/>
            <person name="Spatafora J."/>
            <person name="Crous P."/>
            <person name="Grigoriev I."/>
        </authorList>
    </citation>
    <scope>NUCLEOTIDE SEQUENCE</scope>
    <source>
        <strain evidence="2">CBS 116435</strain>
    </source>
</reference>
<evidence type="ECO:0000313" key="3">
    <source>
        <dbReference type="Proteomes" id="UP000799441"/>
    </source>
</evidence>
<dbReference type="AlphaFoldDB" id="A0A9P4Q890"/>
<name>A0A9P4Q890_9PEZI</name>
<feature type="compositionally biased region" description="Basic residues" evidence="1">
    <location>
        <begin position="119"/>
        <end position="130"/>
    </location>
</feature>